<dbReference type="PANTHER" id="PTHR15503">
    <property type="entry name" value="LDOC1 RELATED"/>
    <property type="match status" value="1"/>
</dbReference>
<dbReference type="SMART" id="SM00343">
    <property type="entry name" value="ZnF_C2HC"/>
    <property type="match status" value="1"/>
</dbReference>
<sequence length="194" mass="21936">FNRHVSQCTIKCHKCGKVGHRARYCKERNVATGANAQPILTCYDCVEQVHTRNRFPKKVKQEETREVHGGAYAIKDAEQQGLNVVTGMFLLNNRYASVLFDLAFDRSFVDTRFSSMLDIDSVKIDASYEVELADERVVSMNTVLKGCTLNLVNHLFEIDLMPIELGKFNVIISIDWLVKHDAVIVCGKKVVCIP</sequence>
<dbReference type="AlphaFoldDB" id="A0A699U9S9"/>
<accession>A0A699U9S9</accession>
<dbReference type="Pfam" id="PF00098">
    <property type="entry name" value="zf-CCHC"/>
    <property type="match status" value="1"/>
</dbReference>
<dbReference type="PANTHER" id="PTHR15503:SF45">
    <property type="entry name" value="RNA-DIRECTED DNA POLYMERASE HOMOLOG"/>
    <property type="match status" value="1"/>
</dbReference>
<dbReference type="Gene3D" id="2.40.70.10">
    <property type="entry name" value="Acid Proteases"/>
    <property type="match status" value="1"/>
</dbReference>
<dbReference type="Pfam" id="PF08284">
    <property type="entry name" value="RVP_2"/>
    <property type="match status" value="1"/>
</dbReference>
<evidence type="ECO:0000256" key="1">
    <source>
        <dbReference type="PROSITE-ProRule" id="PRU00047"/>
    </source>
</evidence>
<gene>
    <name evidence="3" type="ORF">Tci_891914</name>
</gene>
<dbReference type="InterPro" id="IPR032567">
    <property type="entry name" value="RTL1-rel"/>
</dbReference>
<feature type="non-terminal residue" evidence="3">
    <location>
        <position position="194"/>
    </location>
</feature>
<feature type="non-terminal residue" evidence="3">
    <location>
        <position position="1"/>
    </location>
</feature>
<dbReference type="Gene3D" id="4.10.60.10">
    <property type="entry name" value="Zinc finger, CCHC-type"/>
    <property type="match status" value="1"/>
</dbReference>
<keyword evidence="1" id="KW-0479">Metal-binding</keyword>
<protein>
    <recommendedName>
        <fullName evidence="2">CCHC-type domain-containing protein</fullName>
    </recommendedName>
</protein>
<dbReference type="EMBL" id="BKCJ011318485">
    <property type="protein sequence ID" value="GFD19945.1"/>
    <property type="molecule type" value="Genomic_DNA"/>
</dbReference>
<organism evidence="3">
    <name type="scientific">Tanacetum cinerariifolium</name>
    <name type="common">Dalmatian daisy</name>
    <name type="synonym">Chrysanthemum cinerariifolium</name>
    <dbReference type="NCBI Taxonomy" id="118510"/>
    <lineage>
        <taxon>Eukaryota</taxon>
        <taxon>Viridiplantae</taxon>
        <taxon>Streptophyta</taxon>
        <taxon>Embryophyta</taxon>
        <taxon>Tracheophyta</taxon>
        <taxon>Spermatophyta</taxon>
        <taxon>Magnoliopsida</taxon>
        <taxon>eudicotyledons</taxon>
        <taxon>Gunneridae</taxon>
        <taxon>Pentapetalae</taxon>
        <taxon>asterids</taxon>
        <taxon>campanulids</taxon>
        <taxon>Asterales</taxon>
        <taxon>Asteraceae</taxon>
        <taxon>Asteroideae</taxon>
        <taxon>Anthemideae</taxon>
        <taxon>Anthemidinae</taxon>
        <taxon>Tanacetum</taxon>
    </lineage>
</organism>
<keyword evidence="1" id="KW-0863">Zinc-finger</keyword>
<dbReference type="GO" id="GO:0003676">
    <property type="term" value="F:nucleic acid binding"/>
    <property type="evidence" value="ECO:0007669"/>
    <property type="project" value="InterPro"/>
</dbReference>
<reference evidence="3" key="1">
    <citation type="journal article" date="2019" name="Sci. Rep.">
        <title>Draft genome of Tanacetum cinerariifolium, the natural source of mosquito coil.</title>
        <authorList>
            <person name="Yamashiro T."/>
            <person name="Shiraishi A."/>
            <person name="Satake H."/>
            <person name="Nakayama K."/>
        </authorList>
    </citation>
    <scope>NUCLEOTIDE SEQUENCE</scope>
</reference>
<dbReference type="InterPro" id="IPR021109">
    <property type="entry name" value="Peptidase_aspartic_dom_sf"/>
</dbReference>
<keyword evidence="1" id="KW-0862">Zinc</keyword>
<dbReference type="CDD" id="cd00303">
    <property type="entry name" value="retropepsin_like"/>
    <property type="match status" value="1"/>
</dbReference>
<name>A0A699U9S9_TANCI</name>
<comment type="caution">
    <text evidence="3">The sequence shown here is derived from an EMBL/GenBank/DDBJ whole genome shotgun (WGS) entry which is preliminary data.</text>
</comment>
<dbReference type="InterPro" id="IPR001878">
    <property type="entry name" value="Znf_CCHC"/>
</dbReference>
<dbReference type="GO" id="GO:0008270">
    <property type="term" value="F:zinc ion binding"/>
    <property type="evidence" value="ECO:0007669"/>
    <property type="project" value="UniProtKB-KW"/>
</dbReference>
<dbReference type="PROSITE" id="PS50158">
    <property type="entry name" value="ZF_CCHC"/>
    <property type="match status" value="1"/>
</dbReference>
<feature type="domain" description="CCHC-type" evidence="2">
    <location>
        <begin position="11"/>
        <end position="27"/>
    </location>
</feature>
<evidence type="ECO:0000313" key="3">
    <source>
        <dbReference type="EMBL" id="GFD19945.1"/>
    </source>
</evidence>
<proteinExistence type="predicted"/>
<evidence type="ECO:0000259" key="2">
    <source>
        <dbReference type="PROSITE" id="PS50158"/>
    </source>
</evidence>